<feature type="region of interest" description="Disordered" evidence="1">
    <location>
        <begin position="45"/>
        <end position="65"/>
    </location>
</feature>
<reference evidence="3" key="1">
    <citation type="submission" date="2024-02" db="UniProtKB">
        <authorList>
            <consortium name="WormBaseParasite"/>
        </authorList>
    </citation>
    <scope>IDENTIFICATION</scope>
</reference>
<organism evidence="2 3">
    <name type="scientific">Mesorhabditis belari</name>
    <dbReference type="NCBI Taxonomy" id="2138241"/>
    <lineage>
        <taxon>Eukaryota</taxon>
        <taxon>Metazoa</taxon>
        <taxon>Ecdysozoa</taxon>
        <taxon>Nematoda</taxon>
        <taxon>Chromadorea</taxon>
        <taxon>Rhabditida</taxon>
        <taxon>Rhabditina</taxon>
        <taxon>Rhabditomorpha</taxon>
        <taxon>Rhabditoidea</taxon>
        <taxon>Rhabditidae</taxon>
        <taxon>Mesorhabditinae</taxon>
        <taxon>Mesorhabditis</taxon>
    </lineage>
</organism>
<sequence length="177" mass="20183">MRIWYLEQAESDDDGGYFPGNIDSKRCKLAIRYAGFKNKELLELEQGNKGSPATINKRGENDTPDDLGHVIPVMLQDESLGTSEAKAIREKTQDLVEKDENDELGLIWIFNKSRKNDEEEDDDEDPLIKPKSILLLAQFTFKGPIVVQKKTAGYHFFNPTDLEYKLAKKMPTMIDSK</sequence>
<dbReference type="AlphaFoldDB" id="A0AAF3F7B1"/>
<evidence type="ECO:0000313" key="2">
    <source>
        <dbReference type="Proteomes" id="UP000887575"/>
    </source>
</evidence>
<protein>
    <submittedName>
        <fullName evidence="3">Uncharacterized protein</fullName>
    </submittedName>
</protein>
<evidence type="ECO:0000256" key="1">
    <source>
        <dbReference type="SAM" id="MobiDB-lite"/>
    </source>
</evidence>
<dbReference type="Proteomes" id="UP000887575">
    <property type="component" value="Unassembled WGS sequence"/>
</dbReference>
<proteinExistence type="predicted"/>
<keyword evidence="2" id="KW-1185">Reference proteome</keyword>
<evidence type="ECO:0000313" key="3">
    <source>
        <dbReference type="WBParaSite" id="MBELARI_LOCUS2688"/>
    </source>
</evidence>
<dbReference type="WBParaSite" id="MBELARI_LOCUS2688">
    <property type="protein sequence ID" value="MBELARI_LOCUS2688"/>
    <property type="gene ID" value="MBELARI_LOCUS2688"/>
</dbReference>
<accession>A0AAF3F7B1</accession>
<name>A0AAF3F7B1_9BILA</name>